<organism evidence="2 3">
    <name type="scientific">Penicillium daleae</name>
    <dbReference type="NCBI Taxonomy" id="63821"/>
    <lineage>
        <taxon>Eukaryota</taxon>
        <taxon>Fungi</taxon>
        <taxon>Dikarya</taxon>
        <taxon>Ascomycota</taxon>
        <taxon>Pezizomycotina</taxon>
        <taxon>Eurotiomycetes</taxon>
        <taxon>Eurotiomycetidae</taxon>
        <taxon>Eurotiales</taxon>
        <taxon>Aspergillaceae</taxon>
        <taxon>Penicillium</taxon>
    </lineage>
</organism>
<keyword evidence="3" id="KW-1185">Reference proteome</keyword>
<evidence type="ECO:0000313" key="3">
    <source>
        <dbReference type="Proteomes" id="UP001213681"/>
    </source>
</evidence>
<dbReference type="GeneID" id="81606108"/>
<dbReference type="RefSeq" id="XP_056760619.1">
    <property type="nucleotide sequence ID" value="XM_056915865.1"/>
</dbReference>
<dbReference type="AlphaFoldDB" id="A0AAD6BVN6"/>
<dbReference type="Gene3D" id="1.25.40.10">
    <property type="entry name" value="Tetratricopeptide repeat domain"/>
    <property type="match status" value="1"/>
</dbReference>
<feature type="region of interest" description="Disordered" evidence="1">
    <location>
        <begin position="1"/>
        <end position="38"/>
    </location>
</feature>
<feature type="compositionally biased region" description="Basic and acidic residues" evidence="1">
    <location>
        <begin position="15"/>
        <end position="30"/>
    </location>
</feature>
<evidence type="ECO:0000256" key="1">
    <source>
        <dbReference type="SAM" id="MobiDB-lite"/>
    </source>
</evidence>
<proteinExistence type="predicted"/>
<feature type="compositionally biased region" description="Polar residues" evidence="1">
    <location>
        <begin position="1"/>
        <end position="14"/>
    </location>
</feature>
<evidence type="ECO:0000313" key="2">
    <source>
        <dbReference type="EMBL" id="KAJ5433328.1"/>
    </source>
</evidence>
<reference evidence="2" key="2">
    <citation type="journal article" date="2023" name="IMA Fungus">
        <title>Comparative genomic study of the Penicillium genus elucidates a diverse pangenome and 15 lateral gene transfer events.</title>
        <authorList>
            <person name="Petersen C."/>
            <person name="Sorensen T."/>
            <person name="Nielsen M.R."/>
            <person name="Sondergaard T.E."/>
            <person name="Sorensen J.L."/>
            <person name="Fitzpatrick D.A."/>
            <person name="Frisvad J.C."/>
            <person name="Nielsen K.L."/>
        </authorList>
    </citation>
    <scope>NUCLEOTIDE SEQUENCE</scope>
    <source>
        <strain evidence="2">IBT 16125</strain>
    </source>
</reference>
<reference evidence="2" key="1">
    <citation type="submission" date="2022-12" db="EMBL/GenBank/DDBJ databases">
        <authorList>
            <person name="Petersen C."/>
        </authorList>
    </citation>
    <scope>NUCLEOTIDE SEQUENCE</scope>
    <source>
        <strain evidence="2">IBT 16125</strain>
    </source>
</reference>
<dbReference type="InterPro" id="IPR011990">
    <property type="entry name" value="TPR-like_helical_dom_sf"/>
</dbReference>
<protein>
    <submittedName>
        <fullName evidence="2">Uncharacterized protein</fullName>
    </submittedName>
</protein>
<name>A0AAD6BVN6_9EURO</name>
<comment type="caution">
    <text evidence="2">The sequence shown here is derived from an EMBL/GenBank/DDBJ whole genome shotgun (WGS) entry which is preliminary data.</text>
</comment>
<gene>
    <name evidence="2" type="ORF">N7458_012484</name>
</gene>
<dbReference type="Proteomes" id="UP001213681">
    <property type="component" value="Unassembled WGS sequence"/>
</dbReference>
<dbReference type="EMBL" id="JAPVEA010000009">
    <property type="protein sequence ID" value="KAJ5433328.1"/>
    <property type="molecule type" value="Genomic_DNA"/>
</dbReference>
<sequence>MAQGRSDSASPKSDNSPRKLDLSDEKHSDIPDGLDYVPITPSDLAEKAEEIKRKLQDTHRHKSEVVKMIMSNQSPKISTELGNRLGNLRISFLLVTVINHIADNQIRQARKQAKQSLSLAQASNDKLSIARCRYWIGRIEFEKQNMEAAHDHFLAARPCLMDNINPEGETVQFYLNASRRGISEQYLKRILLQHNEALVENAPHEGPFRRPNQLSRKRKWEVQPWKVALRPAPVNKGGRRQNQYPEVTITKSSKSLKERIVRDMPDIPFGPKYSPGTSKPYQNLSGADGLHGISDATGQSTDFISTDGMGAHNSHTLEGMERLQAANSRPRLEQRGKFTLRCYPVGLAPRTRPTDIFSRLPGEVLLPAQEWESLRNQMSNRAITMAYLARERQLILSRKEEISRIIGTQDD</sequence>
<accession>A0AAD6BVN6</accession>